<protein>
    <recommendedName>
        <fullName evidence="3">DUF4003 domain-containing protein</fullName>
    </recommendedName>
</protein>
<organism evidence="1 2">
    <name type="scientific">Candidatus Enterococcus palustris</name>
    <dbReference type="NCBI Taxonomy" id="1834189"/>
    <lineage>
        <taxon>Bacteria</taxon>
        <taxon>Bacillati</taxon>
        <taxon>Bacillota</taxon>
        <taxon>Bacilli</taxon>
        <taxon>Lactobacillales</taxon>
        <taxon>Enterococcaceae</taxon>
        <taxon>Enterococcus</taxon>
    </lineage>
</organism>
<proteinExistence type="predicted"/>
<evidence type="ECO:0000313" key="2">
    <source>
        <dbReference type="Proteomes" id="UP000194948"/>
    </source>
</evidence>
<sequence length="329" mass="37325">MNRAQVVELLQVNYQAIKEGKGKWFDKRVAYMIARSFVSKDRRFSDTDYRSMEETLQSELTFFNVLGQPMRGMLVGMLLANGKTKELDIHILIADYHRLRDAGFYLSSYSYFSAYLLQFVETAEKEFVVRRGREIFEELKKHHYFLTGAEDGAIAISLSQQTELEHLSAKQVGDLVESYYQALNNYGFRKSNHLQFAAATAAMLTGSFSHDLLDRMDYLIDSLKRLGIRSKPEFYNSIVTLAFLDSLKGVDFLALGDYLDLLEEKTNLLFYKDFRQSMALGLLINEEMHFLPSDNLTVSALTITMMMAQEQAAVTAAIAASVSAANSSS</sequence>
<evidence type="ECO:0000313" key="1">
    <source>
        <dbReference type="EMBL" id="WYJ99529.1"/>
    </source>
</evidence>
<keyword evidence="2" id="KW-1185">Reference proteome</keyword>
<name>A0AAQ3Y6M6_9ENTE</name>
<gene>
    <name evidence="1" type="ORF">A5821_000606</name>
</gene>
<evidence type="ECO:0008006" key="3">
    <source>
        <dbReference type="Google" id="ProtNLM"/>
    </source>
</evidence>
<reference evidence="1" key="2">
    <citation type="submission" date="2024-03" db="EMBL/GenBank/DDBJ databases">
        <title>The Genome Sequence of Enterococcus sp. DIV0205d.</title>
        <authorList>
            <consortium name="The Broad Institute Genomics Platform"/>
            <consortium name="The Broad Institute Microbial Omics Core"/>
            <consortium name="The Broad Institute Genomic Center for Infectious Diseases"/>
            <person name="Earl A."/>
            <person name="Manson A."/>
            <person name="Gilmore M."/>
            <person name="Schwartman J."/>
            <person name="Shea T."/>
            <person name="Abouelleil A."/>
            <person name="Cao P."/>
            <person name="Chapman S."/>
            <person name="Cusick C."/>
            <person name="Young S."/>
            <person name="Neafsey D."/>
            <person name="Nusbaum C."/>
            <person name="Birren B."/>
        </authorList>
    </citation>
    <scope>NUCLEOTIDE SEQUENCE</scope>
    <source>
        <strain evidence="1">7F3_DIV0205</strain>
    </source>
</reference>
<accession>A0AAQ3Y6M6</accession>
<dbReference type="Pfam" id="PF13170">
    <property type="entry name" value="DUF4003"/>
    <property type="match status" value="1"/>
</dbReference>
<dbReference type="InterPro" id="IPR025062">
    <property type="entry name" value="DUF4003"/>
</dbReference>
<dbReference type="Proteomes" id="UP000194948">
    <property type="component" value="Chromosome"/>
</dbReference>
<dbReference type="RefSeq" id="WP_086313029.1">
    <property type="nucleotide sequence ID" value="NZ_CP147244.1"/>
</dbReference>
<reference evidence="1" key="1">
    <citation type="submission" date="2017-05" db="EMBL/GenBank/DDBJ databases">
        <authorList>
            <consortium name="The Broad Institute Genomics Platform"/>
            <consortium name="The Broad Institute Genomic Center for Infectious Diseases"/>
            <person name="Earl A."/>
            <person name="Manson A."/>
            <person name="Schwartman J."/>
            <person name="Gilmore M."/>
            <person name="Abouelleil A."/>
            <person name="Cao P."/>
            <person name="Chapman S."/>
            <person name="Cusick C."/>
            <person name="Shea T."/>
            <person name="Young S."/>
            <person name="Neafsey D."/>
            <person name="Nusbaum C."/>
            <person name="Birren B."/>
        </authorList>
    </citation>
    <scope>NUCLEOTIDE SEQUENCE</scope>
    <source>
        <strain evidence="1">7F3_DIV0205</strain>
    </source>
</reference>
<dbReference type="AlphaFoldDB" id="A0AAQ3Y6M6"/>
<dbReference type="EMBL" id="CP147244">
    <property type="protein sequence ID" value="WYJ99529.1"/>
    <property type="molecule type" value="Genomic_DNA"/>
</dbReference>